<sequence>VGAADLVTTADSATVTSATATWVTDGVQVGDPFEIIGGSDAGTYFVSSIINNTIIVLHTELTTGAAAQTFRIAYYTNLPIIYIKYYAMAELYELAARNRPGVEIDETLRLSAWNKQLAQVELERMRKRPKGIRMY</sequence>
<name>A0A0F9HNE0_9ZZZZ</name>
<feature type="non-terminal residue" evidence="1">
    <location>
        <position position="1"/>
    </location>
</feature>
<dbReference type="EMBL" id="LAZR01022046">
    <property type="protein sequence ID" value="KKL83215.1"/>
    <property type="molecule type" value="Genomic_DNA"/>
</dbReference>
<organism evidence="1">
    <name type="scientific">marine sediment metagenome</name>
    <dbReference type="NCBI Taxonomy" id="412755"/>
    <lineage>
        <taxon>unclassified sequences</taxon>
        <taxon>metagenomes</taxon>
        <taxon>ecological metagenomes</taxon>
    </lineage>
</organism>
<gene>
    <name evidence="1" type="ORF">LCGC14_1976970</name>
</gene>
<accession>A0A0F9HNE0</accession>
<protein>
    <submittedName>
        <fullName evidence="1">Uncharacterized protein</fullName>
    </submittedName>
</protein>
<proteinExistence type="predicted"/>
<comment type="caution">
    <text evidence="1">The sequence shown here is derived from an EMBL/GenBank/DDBJ whole genome shotgun (WGS) entry which is preliminary data.</text>
</comment>
<reference evidence="1" key="1">
    <citation type="journal article" date="2015" name="Nature">
        <title>Complex archaea that bridge the gap between prokaryotes and eukaryotes.</title>
        <authorList>
            <person name="Spang A."/>
            <person name="Saw J.H."/>
            <person name="Jorgensen S.L."/>
            <person name="Zaremba-Niedzwiedzka K."/>
            <person name="Martijn J."/>
            <person name="Lind A.E."/>
            <person name="van Eijk R."/>
            <person name="Schleper C."/>
            <person name="Guy L."/>
            <person name="Ettema T.J."/>
        </authorList>
    </citation>
    <scope>NUCLEOTIDE SEQUENCE</scope>
</reference>
<dbReference type="AlphaFoldDB" id="A0A0F9HNE0"/>
<evidence type="ECO:0000313" key="1">
    <source>
        <dbReference type="EMBL" id="KKL83215.1"/>
    </source>
</evidence>